<dbReference type="RefSeq" id="WP_337695691.1">
    <property type="nucleotide sequence ID" value="NZ_JBBEGN010000006.1"/>
</dbReference>
<sequence>MTVTVSTDHPNLVRVRDAMAALADGDVEPTVALMAEDVVMVNDVGAGPWRELRGRDAVLGFWFAFAEFFGGTFAQEILAGWGFDDGVLLLIHEHGTTHGAVFDNRAVYQMLLGPDGRCTELRTMDMDRAAIEAFWGCALRAGEQ</sequence>
<dbReference type="InterPro" id="IPR037401">
    <property type="entry name" value="SnoaL-like"/>
</dbReference>
<reference evidence="2 3" key="1">
    <citation type="submission" date="2024-03" db="EMBL/GenBank/DDBJ databases">
        <title>Actinomycetospora sp. OC33-EN08, a novel actinomycete isolated from wild orchid (Aerides multiflora).</title>
        <authorList>
            <person name="Suriyachadkun C."/>
        </authorList>
    </citation>
    <scope>NUCLEOTIDE SEQUENCE [LARGE SCALE GENOMIC DNA]</scope>
    <source>
        <strain evidence="2 3">OC33-EN08</strain>
    </source>
</reference>
<organism evidence="2 3">
    <name type="scientific">Actinomycetospora aurantiaca</name>
    <dbReference type="NCBI Taxonomy" id="3129233"/>
    <lineage>
        <taxon>Bacteria</taxon>
        <taxon>Bacillati</taxon>
        <taxon>Actinomycetota</taxon>
        <taxon>Actinomycetes</taxon>
        <taxon>Pseudonocardiales</taxon>
        <taxon>Pseudonocardiaceae</taxon>
        <taxon>Actinomycetospora</taxon>
    </lineage>
</organism>
<gene>
    <name evidence="2" type="ORF">WCD74_15170</name>
</gene>
<dbReference type="InterPro" id="IPR032710">
    <property type="entry name" value="NTF2-like_dom_sf"/>
</dbReference>
<name>A0ABU8MQA1_9PSEU</name>
<dbReference type="Proteomes" id="UP001385809">
    <property type="component" value="Unassembled WGS sequence"/>
</dbReference>
<dbReference type="Pfam" id="PF12680">
    <property type="entry name" value="SnoaL_2"/>
    <property type="match status" value="1"/>
</dbReference>
<evidence type="ECO:0000313" key="3">
    <source>
        <dbReference type="Proteomes" id="UP001385809"/>
    </source>
</evidence>
<evidence type="ECO:0000313" key="2">
    <source>
        <dbReference type="EMBL" id="MEJ2869113.1"/>
    </source>
</evidence>
<feature type="domain" description="SnoaL-like" evidence="1">
    <location>
        <begin position="15"/>
        <end position="119"/>
    </location>
</feature>
<proteinExistence type="predicted"/>
<dbReference type="Gene3D" id="3.10.450.50">
    <property type="match status" value="1"/>
</dbReference>
<comment type="caution">
    <text evidence="2">The sequence shown here is derived from an EMBL/GenBank/DDBJ whole genome shotgun (WGS) entry which is preliminary data.</text>
</comment>
<dbReference type="EMBL" id="JBBEGN010000006">
    <property type="protein sequence ID" value="MEJ2869113.1"/>
    <property type="molecule type" value="Genomic_DNA"/>
</dbReference>
<keyword evidence="3" id="KW-1185">Reference proteome</keyword>
<accession>A0ABU8MQA1</accession>
<dbReference type="SUPFAM" id="SSF54427">
    <property type="entry name" value="NTF2-like"/>
    <property type="match status" value="1"/>
</dbReference>
<protein>
    <submittedName>
        <fullName evidence="2">Nuclear transport factor 2 family protein</fullName>
    </submittedName>
</protein>
<evidence type="ECO:0000259" key="1">
    <source>
        <dbReference type="Pfam" id="PF12680"/>
    </source>
</evidence>